<accession>A0A933L4W2</accession>
<dbReference type="InterPro" id="IPR002828">
    <property type="entry name" value="SurE-like_Pase/nucleotidase"/>
</dbReference>
<feature type="binding site" evidence="7">
    <location>
        <position position="11"/>
    </location>
    <ligand>
        <name>a divalent metal cation</name>
        <dbReference type="ChEBI" id="CHEBI:60240"/>
    </ligand>
</feature>
<dbReference type="PANTHER" id="PTHR30457">
    <property type="entry name" value="5'-NUCLEOTIDASE SURE"/>
    <property type="match status" value="1"/>
</dbReference>
<dbReference type="GO" id="GO:0005737">
    <property type="term" value="C:cytoplasm"/>
    <property type="evidence" value="ECO:0007669"/>
    <property type="project" value="UniProtKB-SubCell"/>
</dbReference>
<dbReference type="SUPFAM" id="SSF64167">
    <property type="entry name" value="SurE-like"/>
    <property type="match status" value="1"/>
</dbReference>
<evidence type="ECO:0000256" key="5">
    <source>
        <dbReference type="ARBA" id="ARBA00022741"/>
    </source>
</evidence>
<dbReference type="PANTHER" id="PTHR30457:SF12">
    <property type="entry name" value="5'_3'-NUCLEOTIDASE SURE"/>
    <property type="match status" value="1"/>
</dbReference>
<evidence type="ECO:0000313" key="9">
    <source>
        <dbReference type="EMBL" id="MBI4923085.1"/>
    </source>
</evidence>
<dbReference type="AlphaFoldDB" id="A0A933L4W2"/>
<evidence type="ECO:0000256" key="7">
    <source>
        <dbReference type="HAMAP-Rule" id="MF_00060"/>
    </source>
</evidence>
<dbReference type="HAMAP" id="MF_00060">
    <property type="entry name" value="SurE"/>
    <property type="match status" value="1"/>
</dbReference>
<dbReference type="GO" id="GO:0008253">
    <property type="term" value="F:5'-nucleotidase activity"/>
    <property type="evidence" value="ECO:0007669"/>
    <property type="project" value="UniProtKB-UniRule"/>
</dbReference>
<sequence length="257" mass="27503">MSLRILITNDDGVDAPGIAVMEEIARTLSDDVWIVAPDGNQSGAAHRFTFGRELELVERRSRVFAVPGGSPADCVVAGMTFLLKDHEPDIVLSGVNNGQNLGDIINCSGTAAGAREGALHGALGIAMSQGVDYETGTEIDWAVARRFAAKVVDGIRREAGSGRAGAWFNVNFPFCPPDDVEGVRVVATQRFSRSPMRYYASDNPGKFFIAIPETPKPLHPDFDFHLLMHGNSITVTPVALQASDLALAAQMDGKIPL</sequence>
<gene>
    <name evidence="7 9" type="primary">surE</name>
    <name evidence="9" type="ORF">HY834_15180</name>
</gene>
<dbReference type="EC" id="3.1.3.5" evidence="7"/>
<reference evidence="9" key="1">
    <citation type="submission" date="2020-07" db="EMBL/GenBank/DDBJ databases">
        <title>Huge and variable diversity of episymbiotic CPR bacteria and DPANN archaea in groundwater ecosystems.</title>
        <authorList>
            <person name="He C.Y."/>
            <person name="Keren R."/>
            <person name="Whittaker M."/>
            <person name="Farag I.F."/>
            <person name="Doudna J."/>
            <person name="Cate J.H.D."/>
            <person name="Banfield J.F."/>
        </authorList>
    </citation>
    <scope>NUCLEOTIDE SEQUENCE</scope>
    <source>
        <strain evidence="9">NC_groundwater_1586_Pr3_B-0.1um_66_15</strain>
    </source>
</reference>
<keyword evidence="6 7" id="KW-0378">Hydrolase</keyword>
<evidence type="ECO:0000313" key="10">
    <source>
        <dbReference type="Proteomes" id="UP000782610"/>
    </source>
</evidence>
<comment type="catalytic activity">
    <reaction evidence="1 7">
        <text>a ribonucleoside 5'-phosphate + H2O = a ribonucleoside + phosphate</text>
        <dbReference type="Rhea" id="RHEA:12484"/>
        <dbReference type="ChEBI" id="CHEBI:15377"/>
        <dbReference type="ChEBI" id="CHEBI:18254"/>
        <dbReference type="ChEBI" id="CHEBI:43474"/>
        <dbReference type="ChEBI" id="CHEBI:58043"/>
        <dbReference type="EC" id="3.1.3.5"/>
    </reaction>
</comment>
<feature type="binding site" evidence="7">
    <location>
        <position position="10"/>
    </location>
    <ligand>
        <name>a divalent metal cation</name>
        <dbReference type="ChEBI" id="CHEBI:60240"/>
    </ligand>
</feature>
<dbReference type="Gene3D" id="3.40.1210.10">
    <property type="entry name" value="Survival protein SurE-like phosphatase/nucleotidase"/>
    <property type="match status" value="1"/>
</dbReference>
<dbReference type="Proteomes" id="UP000782610">
    <property type="component" value="Unassembled WGS sequence"/>
</dbReference>
<dbReference type="InterPro" id="IPR030048">
    <property type="entry name" value="SurE"/>
</dbReference>
<feature type="domain" description="Survival protein SurE-like phosphatase/nucleotidase" evidence="8">
    <location>
        <begin position="5"/>
        <end position="189"/>
    </location>
</feature>
<keyword evidence="5 7" id="KW-0547">Nucleotide-binding</keyword>
<comment type="subcellular location">
    <subcellularLocation>
        <location evidence="7">Cytoplasm</location>
    </subcellularLocation>
</comment>
<comment type="cofactor">
    <cofactor evidence="7">
        <name>a divalent metal cation</name>
        <dbReference type="ChEBI" id="CHEBI:60240"/>
    </cofactor>
    <text evidence="7">Binds 1 divalent metal cation per subunit.</text>
</comment>
<comment type="similarity">
    <text evidence="2 7">Belongs to the SurE nucleotidase family.</text>
</comment>
<keyword evidence="3 7" id="KW-0963">Cytoplasm</keyword>
<dbReference type="GO" id="GO:0008254">
    <property type="term" value="F:3'-nucleotidase activity"/>
    <property type="evidence" value="ECO:0007669"/>
    <property type="project" value="TreeGrafter"/>
</dbReference>
<comment type="caution">
    <text evidence="9">The sequence shown here is derived from an EMBL/GenBank/DDBJ whole genome shotgun (WGS) entry which is preliminary data.</text>
</comment>
<comment type="function">
    <text evidence="7">Nucleotidase that shows phosphatase activity on nucleoside 5'-monophosphates.</text>
</comment>
<dbReference type="NCBIfam" id="TIGR00087">
    <property type="entry name" value="surE"/>
    <property type="match status" value="1"/>
</dbReference>
<dbReference type="Pfam" id="PF01975">
    <property type="entry name" value="SurE"/>
    <property type="match status" value="1"/>
</dbReference>
<evidence type="ECO:0000256" key="1">
    <source>
        <dbReference type="ARBA" id="ARBA00000815"/>
    </source>
</evidence>
<evidence type="ECO:0000256" key="6">
    <source>
        <dbReference type="ARBA" id="ARBA00022801"/>
    </source>
</evidence>
<dbReference type="InterPro" id="IPR036523">
    <property type="entry name" value="SurE-like_sf"/>
</dbReference>
<feature type="binding site" evidence="7">
    <location>
        <position position="42"/>
    </location>
    <ligand>
        <name>a divalent metal cation</name>
        <dbReference type="ChEBI" id="CHEBI:60240"/>
    </ligand>
</feature>
<keyword evidence="4 7" id="KW-0479">Metal-binding</keyword>
<evidence type="ECO:0000256" key="4">
    <source>
        <dbReference type="ARBA" id="ARBA00022723"/>
    </source>
</evidence>
<organism evidence="9 10">
    <name type="scientific">Devosia nanyangense</name>
    <dbReference type="NCBI Taxonomy" id="1228055"/>
    <lineage>
        <taxon>Bacteria</taxon>
        <taxon>Pseudomonadati</taxon>
        <taxon>Pseudomonadota</taxon>
        <taxon>Alphaproteobacteria</taxon>
        <taxon>Hyphomicrobiales</taxon>
        <taxon>Devosiaceae</taxon>
        <taxon>Devosia</taxon>
    </lineage>
</organism>
<evidence type="ECO:0000256" key="3">
    <source>
        <dbReference type="ARBA" id="ARBA00022490"/>
    </source>
</evidence>
<protein>
    <recommendedName>
        <fullName evidence="7">5'-nucleotidase SurE</fullName>
        <ecNumber evidence="7">3.1.3.5</ecNumber>
    </recommendedName>
    <alternativeName>
        <fullName evidence="7">Nucleoside 5'-monophosphate phosphohydrolase</fullName>
    </alternativeName>
</protein>
<dbReference type="GO" id="GO:0004309">
    <property type="term" value="F:exopolyphosphatase activity"/>
    <property type="evidence" value="ECO:0007669"/>
    <property type="project" value="TreeGrafter"/>
</dbReference>
<evidence type="ECO:0000259" key="8">
    <source>
        <dbReference type="Pfam" id="PF01975"/>
    </source>
</evidence>
<dbReference type="GO" id="GO:0000166">
    <property type="term" value="F:nucleotide binding"/>
    <property type="evidence" value="ECO:0007669"/>
    <property type="project" value="UniProtKB-KW"/>
</dbReference>
<proteinExistence type="inferred from homology"/>
<dbReference type="EMBL" id="JACRAF010000043">
    <property type="protein sequence ID" value="MBI4923085.1"/>
    <property type="molecule type" value="Genomic_DNA"/>
</dbReference>
<name>A0A933L4W2_9HYPH</name>
<evidence type="ECO:0000256" key="2">
    <source>
        <dbReference type="ARBA" id="ARBA00011062"/>
    </source>
</evidence>
<feature type="binding site" evidence="7">
    <location>
        <position position="96"/>
    </location>
    <ligand>
        <name>a divalent metal cation</name>
        <dbReference type="ChEBI" id="CHEBI:60240"/>
    </ligand>
</feature>
<dbReference type="GO" id="GO:0046872">
    <property type="term" value="F:metal ion binding"/>
    <property type="evidence" value="ECO:0007669"/>
    <property type="project" value="UniProtKB-UniRule"/>
</dbReference>